<dbReference type="InterPro" id="IPR006058">
    <property type="entry name" value="2Fe2S_fd_BS"/>
</dbReference>
<dbReference type="Gene3D" id="3.40.50.80">
    <property type="entry name" value="Nucleotide-binding domain of ferredoxin-NADP reductase (FNR) module"/>
    <property type="match status" value="1"/>
</dbReference>
<organism evidence="8 9">
    <name type="scientific">Prauserella marina</name>
    <dbReference type="NCBI Taxonomy" id="530584"/>
    <lineage>
        <taxon>Bacteria</taxon>
        <taxon>Bacillati</taxon>
        <taxon>Actinomycetota</taxon>
        <taxon>Actinomycetes</taxon>
        <taxon>Pseudonocardiales</taxon>
        <taxon>Pseudonocardiaceae</taxon>
        <taxon>Prauserella</taxon>
    </lineage>
</organism>
<keyword evidence="9" id="KW-1185">Reference proteome</keyword>
<dbReference type="PROSITE" id="PS51384">
    <property type="entry name" value="FAD_FR"/>
    <property type="match status" value="1"/>
</dbReference>
<dbReference type="InterPro" id="IPR001041">
    <property type="entry name" value="2Fe-2S_ferredoxin-type"/>
</dbReference>
<comment type="cofactor">
    <cofactor evidence="1">
        <name>FAD</name>
        <dbReference type="ChEBI" id="CHEBI:57692"/>
    </cofactor>
</comment>
<dbReference type="AlphaFoldDB" id="A0A222VQ01"/>
<dbReference type="SUPFAM" id="SSF63380">
    <property type="entry name" value="Riboflavin synthase domain-like"/>
    <property type="match status" value="1"/>
</dbReference>
<evidence type="ECO:0000256" key="3">
    <source>
        <dbReference type="ARBA" id="ARBA00022714"/>
    </source>
</evidence>
<evidence type="ECO:0000256" key="4">
    <source>
        <dbReference type="ARBA" id="ARBA00022723"/>
    </source>
</evidence>
<dbReference type="GO" id="GO:0051537">
    <property type="term" value="F:2 iron, 2 sulfur cluster binding"/>
    <property type="evidence" value="ECO:0007669"/>
    <property type="project" value="UniProtKB-KW"/>
</dbReference>
<keyword evidence="4" id="KW-0479">Metal-binding</keyword>
<dbReference type="GO" id="GO:0016491">
    <property type="term" value="F:oxidoreductase activity"/>
    <property type="evidence" value="ECO:0007669"/>
    <property type="project" value="UniProtKB-KW"/>
</dbReference>
<evidence type="ECO:0000313" key="8">
    <source>
        <dbReference type="EMBL" id="SDC26677.1"/>
    </source>
</evidence>
<dbReference type="Gene3D" id="2.40.30.10">
    <property type="entry name" value="Translation factors"/>
    <property type="match status" value="1"/>
</dbReference>
<dbReference type="Proteomes" id="UP000199494">
    <property type="component" value="Unassembled WGS sequence"/>
</dbReference>
<keyword evidence="3" id="KW-0001">2Fe-2S</keyword>
<dbReference type="RefSeq" id="WP_091797745.1">
    <property type="nucleotide sequence ID" value="NZ_CP016353.1"/>
</dbReference>
<dbReference type="PROSITE" id="PS00197">
    <property type="entry name" value="2FE2S_FER_1"/>
    <property type="match status" value="1"/>
</dbReference>
<sequence length="311" mass="34005">MHLIIAERRDEADGVISLVLTPVDNRELPDWTPGAHIDLFLDDGLVRQYSLCSDPGDRDRWRLGILREPRGRGGSEHVFDKLHAGDIVEASEPRNHFELRESARYIFIAGGIGITPILPMIGHAERAGAQWTLLYGGRGRRSMAFTNQLSRYGDRVTITPEDELGLPDLAGALGSPDEKTLVYACGPEPLLDAIADRMHDWPAGSLRTERFTPRSTEPAIGQSFQVEFHASGITATVPPDRSILTVAEEAGVIVDWSCREGTCGSCETALLDGTAEHRDSVLTGPEQQAQDCMMICVSRAAPGCPLLRLDL</sequence>
<evidence type="ECO:0000313" key="9">
    <source>
        <dbReference type="Proteomes" id="UP000199494"/>
    </source>
</evidence>
<dbReference type="CDD" id="cd06185">
    <property type="entry name" value="PDR_like"/>
    <property type="match status" value="1"/>
</dbReference>
<evidence type="ECO:0000256" key="6">
    <source>
        <dbReference type="ARBA" id="ARBA00023004"/>
    </source>
</evidence>
<evidence type="ECO:0000256" key="7">
    <source>
        <dbReference type="ARBA" id="ARBA00023014"/>
    </source>
</evidence>
<dbReference type="EMBL" id="FMZE01000001">
    <property type="protein sequence ID" value="SDC26677.1"/>
    <property type="molecule type" value="Genomic_DNA"/>
</dbReference>
<keyword evidence="2" id="KW-0285">Flavoprotein</keyword>
<gene>
    <name evidence="8" type="ORF">SAMN05421630_1011054</name>
</gene>
<dbReference type="STRING" id="530584.SAMN05421630_1011054"/>
<evidence type="ECO:0000256" key="5">
    <source>
        <dbReference type="ARBA" id="ARBA00023002"/>
    </source>
</evidence>
<accession>A0A222VQ01</accession>
<dbReference type="SUPFAM" id="SSF54292">
    <property type="entry name" value="2Fe-2S ferredoxin-like"/>
    <property type="match status" value="1"/>
</dbReference>
<dbReference type="InterPro" id="IPR012675">
    <property type="entry name" value="Beta-grasp_dom_sf"/>
</dbReference>
<keyword evidence="6" id="KW-0408">Iron</keyword>
<dbReference type="PRINTS" id="PR00409">
    <property type="entry name" value="PHDIOXRDTASE"/>
</dbReference>
<dbReference type="Gene3D" id="3.10.20.30">
    <property type="match status" value="1"/>
</dbReference>
<dbReference type="InterPro" id="IPR050415">
    <property type="entry name" value="MRET"/>
</dbReference>
<dbReference type="InterPro" id="IPR017927">
    <property type="entry name" value="FAD-bd_FR_type"/>
</dbReference>
<dbReference type="CDD" id="cd00207">
    <property type="entry name" value="fer2"/>
    <property type="match status" value="1"/>
</dbReference>
<dbReference type="KEGG" id="pmad:BAY61_13350"/>
<dbReference type="InterPro" id="IPR039261">
    <property type="entry name" value="FNR_nucleotide-bd"/>
</dbReference>
<reference evidence="8 9" key="1">
    <citation type="submission" date="2016-10" db="EMBL/GenBank/DDBJ databases">
        <authorList>
            <person name="de Groot N.N."/>
        </authorList>
    </citation>
    <scope>NUCLEOTIDE SEQUENCE [LARGE SCALE GENOMIC DNA]</scope>
    <source>
        <strain evidence="8 9">CGMCC 4.5506</strain>
    </source>
</reference>
<dbReference type="PANTHER" id="PTHR47354">
    <property type="entry name" value="NADH OXIDOREDUCTASE HCR"/>
    <property type="match status" value="1"/>
</dbReference>
<dbReference type="OrthoDB" id="3807506at2"/>
<proteinExistence type="predicted"/>
<dbReference type="SUPFAM" id="SSF52343">
    <property type="entry name" value="Ferredoxin reductase-like, C-terminal NADP-linked domain"/>
    <property type="match status" value="1"/>
</dbReference>
<keyword evidence="5" id="KW-0560">Oxidoreductase</keyword>
<dbReference type="InterPro" id="IPR036010">
    <property type="entry name" value="2Fe-2S_ferredoxin-like_sf"/>
</dbReference>
<keyword evidence="7" id="KW-0411">Iron-sulfur</keyword>
<dbReference type="InterPro" id="IPR017938">
    <property type="entry name" value="Riboflavin_synthase-like_b-brl"/>
</dbReference>
<name>A0A222VQ01_9PSEU</name>
<dbReference type="GO" id="GO:0046872">
    <property type="term" value="F:metal ion binding"/>
    <property type="evidence" value="ECO:0007669"/>
    <property type="project" value="UniProtKB-KW"/>
</dbReference>
<dbReference type="Pfam" id="PF00111">
    <property type="entry name" value="Fer2"/>
    <property type="match status" value="1"/>
</dbReference>
<protein>
    <submittedName>
        <fullName evidence="8">Ferredoxin-NADP reductase</fullName>
    </submittedName>
</protein>
<dbReference type="PROSITE" id="PS51085">
    <property type="entry name" value="2FE2S_FER_2"/>
    <property type="match status" value="1"/>
</dbReference>
<evidence type="ECO:0000256" key="2">
    <source>
        <dbReference type="ARBA" id="ARBA00022630"/>
    </source>
</evidence>
<evidence type="ECO:0000256" key="1">
    <source>
        <dbReference type="ARBA" id="ARBA00001974"/>
    </source>
</evidence>
<dbReference type="PANTHER" id="PTHR47354:SF1">
    <property type="entry name" value="CARNITINE MONOOXYGENASE REDUCTASE SUBUNIT"/>
    <property type="match status" value="1"/>
</dbReference>